<dbReference type="PANTHER" id="PTHR36853">
    <property type="entry name" value="EXPRESSED PROTEIN"/>
    <property type="match status" value="1"/>
</dbReference>
<feature type="domain" description="Vacuolar sorting protein Vps3844 N-terminal" evidence="5">
    <location>
        <begin position="43"/>
        <end position="140"/>
    </location>
</feature>
<dbReference type="AlphaFoldDB" id="A0A4U0XP00"/>
<gene>
    <name evidence="6" type="ORF">B0A49_01791</name>
</gene>
<dbReference type="Pfam" id="PF12955">
    <property type="entry name" value="Vps3844_C"/>
    <property type="match status" value="1"/>
</dbReference>
<evidence type="ECO:0000259" key="4">
    <source>
        <dbReference type="Pfam" id="PF12955"/>
    </source>
</evidence>
<feature type="region of interest" description="Disordered" evidence="1">
    <location>
        <begin position="223"/>
        <end position="249"/>
    </location>
</feature>
<dbReference type="Pfam" id="PF21656">
    <property type="entry name" value="DUF6859"/>
    <property type="match status" value="1"/>
</dbReference>
<evidence type="ECO:0000313" key="7">
    <source>
        <dbReference type="Proteomes" id="UP000308768"/>
    </source>
</evidence>
<dbReference type="STRING" id="331657.A0A4U0XP00"/>
<dbReference type="InterPro" id="IPR024382">
    <property type="entry name" value="Vps3844_C"/>
</dbReference>
<dbReference type="InterPro" id="IPR053065">
    <property type="entry name" value="Archenteron_Induction-Rel"/>
</dbReference>
<dbReference type="OrthoDB" id="5583277at2759"/>
<reference evidence="6 7" key="1">
    <citation type="submission" date="2017-03" db="EMBL/GenBank/DDBJ databases">
        <title>Genomes of endolithic fungi from Antarctica.</title>
        <authorList>
            <person name="Coleine C."/>
            <person name="Masonjones S."/>
            <person name="Stajich J.E."/>
        </authorList>
    </citation>
    <scope>NUCLEOTIDE SEQUENCE [LARGE SCALE GENOMIC DNA]</scope>
    <source>
        <strain evidence="6 7">CCFEE 5187</strain>
    </source>
</reference>
<dbReference type="GO" id="GO:0005783">
    <property type="term" value="C:endoplasmic reticulum"/>
    <property type="evidence" value="ECO:0007669"/>
    <property type="project" value="TreeGrafter"/>
</dbReference>
<evidence type="ECO:0000256" key="1">
    <source>
        <dbReference type="SAM" id="MobiDB-lite"/>
    </source>
</evidence>
<proteinExistence type="predicted"/>
<dbReference type="EMBL" id="NAJN01000156">
    <property type="protein sequence ID" value="TKA78107.1"/>
    <property type="molecule type" value="Genomic_DNA"/>
</dbReference>
<keyword evidence="7" id="KW-1185">Reference proteome</keyword>
<evidence type="ECO:0000313" key="6">
    <source>
        <dbReference type="EMBL" id="TKA78107.1"/>
    </source>
</evidence>
<feature type="domain" description="Vacuolar sorting protein Vps3844 C-terminal" evidence="4">
    <location>
        <begin position="271"/>
        <end position="381"/>
    </location>
</feature>
<feature type="signal peptide" evidence="3">
    <location>
        <begin position="1"/>
        <end position="21"/>
    </location>
</feature>
<feature type="chain" id="PRO_5020590116" evidence="3">
    <location>
        <begin position="22"/>
        <end position="389"/>
    </location>
</feature>
<keyword evidence="2" id="KW-0472">Membrane</keyword>
<evidence type="ECO:0000256" key="3">
    <source>
        <dbReference type="SAM" id="SignalP"/>
    </source>
</evidence>
<evidence type="ECO:0000259" key="5">
    <source>
        <dbReference type="Pfam" id="PF21656"/>
    </source>
</evidence>
<comment type="caution">
    <text evidence="6">The sequence shown here is derived from an EMBL/GenBank/DDBJ whole genome shotgun (WGS) entry which is preliminary data.</text>
</comment>
<feature type="transmembrane region" description="Helical" evidence="2">
    <location>
        <begin position="346"/>
        <end position="368"/>
    </location>
</feature>
<dbReference type="InterPro" id="IPR049205">
    <property type="entry name" value="Vps3844_N"/>
</dbReference>
<keyword evidence="2" id="KW-0812">Transmembrane</keyword>
<keyword evidence="3" id="KW-0732">Signal</keyword>
<evidence type="ECO:0000256" key="2">
    <source>
        <dbReference type="SAM" id="Phobius"/>
    </source>
</evidence>
<dbReference type="Proteomes" id="UP000308768">
    <property type="component" value="Unassembled WGS sequence"/>
</dbReference>
<name>A0A4U0XP00_9PEZI</name>
<organism evidence="6 7">
    <name type="scientific">Cryomyces minteri</name>
    <dbReference type="NCBI Taxonomy" id="331657"/>
    <lineage>
        <taxon>Eukaryota</taxon>
        <taxon>Fungi</taxon>
        <taxon>Dikarya</taxon>
        <taxon>Ascomycota</taxon>
        <taxon>Pezizomycotina</taxon>
        <taxon>Dothideomycetes</taxon>
        <taxon>Dothideomycetes incertae sedis</taxon>
        <taxon>Cryomyces</taxon>
    </lineage>
</organism>
<sequence length="389" mass="41930">MKLSAACVISAIACTVNTAAAAVGHVFTYDPDSSPQNLPQPRAITPEAARLVFAQRLGLSQFHSLKGVEEATIEAVSDFGDRGCHLFDANDDPHERPRAMIIVEGDQTNPPSYLTDAAFTISSPPAAAANERLIKDLSRQASQSRRPGGDMIEELKTLNGGFEHEFHGLLFRYYKNFVQDGDLEQTLKSLLDRDYSVTVVFMPPSTSGKRSAYPYGRYEVPEIGSSPQKRQVHEKPLSPNAAPQTPSYAHISPLASSNASTAPLKGILPFCFPSLSSCQTSTRNCTGHGSCILKYKNTDSHSDSSSTSCYACMCSIPDVRTNDDGTKKTTHFGGPACQKKDVVMPFWLIAGFSVFLVGMVSWGIGLLYSIGQDDLPSVIGAGVSGPRAR</sequence>
<keyword evidence="2" id="KW-1133">Transmembrane helix</keyword>
<dbReference type="PANTHER" id="PTHR36853:SF1">
    <property type="entry name" value="DUF3844 DOMAIN-CONTAINING PROTEIN"/>
    <property type="match status" value="1"/>
</dbReference>
<protein>
    <submittedName>
        <fullName evidence="6">Uncharacterized protein</fullName>
    </submittedName>
</protein>
<accession>A0A4U0XP00</accession>